<dbReference type="EMBL" id="CP013652">
    <property type="protein sequence ID" value="ALS23597.1"/>
    <property type="molecule type" value="Genomic_DNA"/>
</dbReference>
<comment type="similarity">
    <text evidence="2 8">Belongs to the extradiol ring-cleavage dioxygenase family.</text>
</comment>
<dbReference type="InterPro" id="IPR029068">
    <property type="entry name" value="Glyas_Bleomycin-R_OHBP_Dase"/>
</dbReference>
<keyword evidence="7 8" id="KW-0408">Iron</keyword>
<dbReference type="PANTHER" id="PTHR43048:SF3">
    <property type="entry name" value="METHYLMALONYL-COA EPIMERASE, MITOCHONDRIAL"/>
    <property type="match status" value="1"/>
</dbReference>
<dbReference type="Pfam" id="PF00903">
    <property type="entry name" value="Glyoxalase"/>
    <property type="match status" value="2"/>
</dbReference>
<dbReference type="PROSITE" id="PS00082">
    <property type="entry name" value="EXTRADIOL_DIOXYGENAS"/>
    <property type="match status" value="1"/>
</dbReference>
<dbReference type="InterPro" id="IPR004360">
    <property type="entry name" value="Glyas_Fos-R_dOase_dom"/>
</dbReference>
<evidence type="ECO:0000256" key="8">
    <source>
        <dbReference type="RuleBase" id="RU000683"/>
    </source>
</evidence>
<reference evidence="9 10" key="2">
    <citation type="journal article" date="2016" name="Genome Announc.">
        <title>Complete Genome Sequences of Two Interactive Moderate Thermophiles, Paenibacillus napthalenovorans 32O-Y and Paenibacillus sp. 32O-W.</title>
        <authorList>
            <person name="Butler R.R.III."/>
            <person name="Wang J."/>
            <person name="Stark B.C."/>
            <person name="Pombert J.F."/>
        </authorList>
    </citation>
    <scope>NUCLEOTIDE SEQUENCE [LARGE SCALE GENOMIC DNA]</scope>
    <source>
        <strain evidence="9 10">32O-Y</strain>
    </source>
</reference>
<organism evidence="9 10">
    <name type="scientific">Paenibacillus naphthalenovorans</name>
    <dbReference type="NCBI Taxonomy" id="162209"/>
    <lineage>
        <taxon>Bacteria</taxon>
        <taxon>Bacillati</taxon>
        <taxon>Bacillota</taxon>
        <taxon>Bacilli</taxon>
        <taxon>Bacillales</taxon>
        <taxon>Paenibacillaceae</taxon>
        <taxon>Paenibacillus</taxon>
    </lineage>
</organism>
<dbReference type="RefSeq" id="WP_062409499.1">
    <property type="nucleotide sequence ID" value="NZ_BJCS01000010.1"/>
</dbReference>
<proteinExistence type="inferred from homology"/>
<dbReference type="InterPro" id="IPR051785">
    <property type="entry name" value="MMCE/EMCE_epimerase"/>
</dbReference>
<protein>
    <submittedName>
        <fullName evidence="9">Glyoxalase/bleomycin resistance protein/dioxygenase</fullName>
    </submittedName>
</protein>
<dbReference type="Gene3D" id="3.10.180.10">
    <property type="entry name" value="2,3-Dihydroxybiphenyl 1,2-Dioxygenase, domain 1"/>
    <property type="match status" value="2"/>
</dbReference>
<name>A0A0U2W855_9BACL</name>
<evidence type="ECO:0000256" key="6">
    <source>
        <dbReference type="ARBA" id="ARBA00023002"/>
    </source>
</evidence>
<comment type="cofactor">
    <cofactor evidence="1 8">
        <name>Fe(2+)</name>
        <dbReference type="ChEBI" id="CHEBI:29033"/>
    </cofactor>
</comment>
<keyword evidence="6 8" id="KW-0560">Oxidoreductase</keyword>
<dbReference type="PATRIC" id="fig|162209.4.peg.3456"/>
<dbReference type="KEGG" id="pnp:IJ22_32360"/>
<evidence type="ECO:0000256" key="5">
    <source>
        <dbReference type="ARBA" id="ARBA00022964"/>
    </source>
</evidence>
<dbReference type="OrthoDB" id="375220at2"/>
<evidence type="ECO:0000256" key="3">
    <source>
        <dbReference type="ARBA" id="ARBA00022723"/>
    </source>
</evidence>
<evidence type="ECO:0000313" key="9">
    <source>
        <dbReference type="EMBL" id="ALS23597.1"/>
    </source>
</evidence>
<keyword evidence="4 8" id="KW-0058">Aromatic hydrocarbons catabolism</keyword>
<keyword evidence="10" id="KW-1185">Reference proteome</keyword>
<dbReference type="InterPro" id="IPR000486">
    <property type="entry name" value="Xdiol_ring_cleave_dOase_1/2"/>
</dbReference>
<evidence type="ECO:0000313" key="10">
    <source>
        <dbReference type="Proteomes" id="UP000061660"/>
    </source>
</evidence>
<gene>
    <name evidence="9" type="ORF">IJ22_32360</name>
</gene>
<dbReference type="SUPFAM" id="SSF54593">
    <property type="entry name" value="Glyoxalase/Bleomycin resistance protein/Dihydroxybiphenyl dioxygenase"/>
    <property type="match status" value="2"/>
</dbReference>
<evidence type="ECO:0000256" key="4">
    <source>
        <dbReference type="ARBA" id="ARBA00022797"/>
    </source>
</evidence>
<reference evidence="10" key="1">
    <citation type="submission" date="2015-12" db="EMBL/GenBank/DDBJ databases">
        <title>Complete genome sequences of two moderately thermophilic Paenibacillus species.</title>
        <authorList>
            <person name="Butler R.III."/>
            <person name="Wang J."/>
            <person name="Stark B.C."/>
            <person name="Pombert J.-F."/>
        </authorList>
    </citation>
    <scope>NUCLEOTIDE SEQUENCE [LARGE SCALE GENOMIC DNA]</scope>
    <source>
        <strain evidence="10">32O-Y</strain>
    </source>
</reference>
<dbReference type="STRING" id="162209.IJ22_32360"/>
<dbReference type="GO" id="GO:0046491">
    <property type="term" value="P:L-methylmalonyl-CoA metabolic process"/>
    <property type="evidence" value="ECO:0007669"/>
    <property type="project" value="TreeGrafter"/>
</dbReference>
<dbReference type="PROSITE" id="PS51819">
    <property type="entry name" value="VOC"/>
    <property type="match status" value="2"/>
</dbReference>
<dbReference type="CDD" id="cd08343">
    <property type="entry name" value="ED_TypeI_classII_C"/>
    <property type="match status" value="1"/>
</dbReference>
<dbReference type="GO" id="GO:0008198">
    <property type="term" value="F:ferrous iron binding"/>
    <property type="evidence" value="ECO:0007669"/>
    <property type="project" value="InterPro"/>
</dbReference>
<sequence length="299" mass="34544">MLRYTKLGYIAVNVTDVERSANFYRDMVCLDQVGEIREDIAFLSSSSDYHNLILNQSDKPGLKRIAFEMESTQQLEKAFELLEKSGCHPAEVDQAERSLLKIDKAFRFKDPNGVTFELYNRMLQRAKPYQPDPIKVLKLDHIVLRVPDFQETVRFFTDVLNFKISDTRHKPDGEMYFAFMRCFPNPYHHSFGIAQGDDLRMFHIAFKVADINDVGTARNRLLNYNVPVIFGPGRHLASGSIFMYFLDPDGLTLEYTLGMEEFPEENPREPRMLDNTLRTTDMWEGASDPRIGKVGHVEV</sequence>
<dbReference type="GO" id="GO:0004493">
    <property type="term" value="F:methylmalonyl-CoA epimerase activity"/>
    <property type="evidence" value="ECO:0007669"/>
    <property type="project" value="TreeGrafter"/>
</dbReference>
<keyword evidence="5 8" id="KW-0223">Dioxygenase</keyword>
<dbReference type="PANTHER" id="PTHR43048">
    <property type="entry name" value="METHYLMALONYL-COA EPIMERASE"/>
    <property type="match status" value="1"/>
</dbReference>
<dbReference type="Proteomes" id="UP000061660">
    <property type="component" value="Chromosome"/>
</dbReference>
<evidence type="ECO:0000256" key="2">
    <source>
        <dbReference type="ARBA" id="ARBA00008784"/>
    </source>
</evidence>
<accession>A0A0U2W855</accession>
<evidence type="ECO:0000256" key="1">
    <source>
        <dbReference type="ARBA" id="ARBA00001954"/>
    </source>
</evidence>
<keyword evidence="3" id="KW-0479">Metal-binding</keyword>
<dbReference type="AlphaFoldDB" id="A0A0U2W855"/>
<evidence type="ECO:0000256" key="7">
    <source>
        <dbReference type="ARBA" id="ARBA00023004"/>
    </source>
</evidence>
<dbReference type="GO" id="GO:0051213">
    <property type="term" value="F:dioxygenase activity"/>
    <property type="evidence" value="ECO:0007669"/>
    <property type="project" value="UniProtKB-KW"/>
</dbReference>
<dbReference type="InterPro" id="IPR037523">
    <property type="entry name" value="VOC_core"/>
</dbReference>